<evidence type="ECO:0000313" key="2">
    <source>
        <dbReference type="Proteomes" id="UP001432075"/>
    </source>
</evidence>
<protein>
    <submittedName>
        <fullName evidence="1">Uncharacterized protein</fullName>
    </submittedName>
</protein>
<organism evidence="1 2">
    <name type="scientific">Streptomyces goshikiensis</name>
    <dbReference type="NCBI Taxonomy" id="1942"/>
    <lineage>
        <taxon>Bacteria</taxon>
        <taxon>Bacillati</taxon>
        <taxon>Actinomycetota</taxon>
        <taxon>Actinomycetes</taxon>
        <taxon>Kitasatosporales</taxon>
        <taxon>Streptomycetaceae</taxon>
        <taxon>Streptomyces</taxon>
    </lineage>
</organism>
<sequence length="289" mass="31787">MHTDNPGLLAPSEATLVMFATDMDPETRKLVHVTYGAQGNGKRRIISIGTDAAHTDAVVAADEPWADSPGLKGVTSPLMTIPVPGRDLVDGGSEHYLFWHDEGTKQLKYRTVRTVHGTPYTITPVTDDRAVSAHWEALKDVVWPVTSMPVPGRQGVDGRNESYLFHYDTEGRLWYSTISIGHHADHTDRADHADHTDALVTEARPVADWWQASLKGIGQLMEIHPVPGRQNAGGASEFYVFHQDGRPGTARKLTYRRIAVGTDAEHADTLVTEDRPVADWWSTSLKGVA</sequence>
<name>A0ABZ1RUQ0_9ACTN</name>
<dbReference type="Proteomes" id="UP001432075">
    <property type="component" value="Chromosome"/>
</dbReference>
<dbReference type="RefSeq" id="WP_328777096.1">
    <property type="nucleotide sequence ID" value="NZ_CP108057.1"/>
</dbReference>
<accession>A0ABZ1RUQ0</accession>
<gene>
    <name evidence="1" type="ORF">OHU17_32595</name>
</gene>
<evidence type="ECO:0000313" key="1">
    <source>
        <dbReference type="EMBL" id="WUO50199.1"/>
    </source>
</evidence>
<keyword evidence="2" id="KW-1185">Reference proteome</keyword>
<proteinExistence type="predicted"/>
<reference evidence="1" key="1">
    <citation type="submission" date="2022-10" db="EMBL/GenBank/DDBJ databases">
        <title>The complete genomes of actinobacterial strains from the NBC collection.</title>
        <authorList>
            <person name="Joergensen T.S."/>
            <person name="Alvarez Arevalo M."/>
            <person name="Sterndorff E.B."/>
            <person name="Faurdal D."/>
            <person name="Vuksanovic O."/>
            <person name="Mourched A.-S."/>
            <person name="Charusanti P."/>
            <person name="Shaw S."/>
            <person name="Blin K."/>
            <person name="Weber T."/>
        </authorList>
    </citation>
    <scope>NUCLEOTIDE SEQUENCE</scope>
    <source>
        <strain evidence="1">NBC_00283</strain>
    </source>
</reference>
<dbReference type="EMBL" id="CP108057">
    <property type="protein sequence ID" value="WUO50199.1"/>
    <property type="molecule type" value="Genomic_DNA"/>
</dbReference>